<feature type="region of interest" description="Disordered" evidence="1">
    <location>
        <begin position="1"/>
        <end position="39"/>
    </location>
</feature>
<organism evidence="2 3">
    <name type="scientific">Trichogramma kaykai</name>
    <dbReference type="NCBI Taxonomy" id="54128"/>
    <lineage>
        <taxon>Eukaryota</taxon>
        <taxon>Metazoa</taxon>
        <taxon>Ecdysozoa</taxon>
        <taxon>Arthropoda</taxon>
        <taxon>Hexapoda</taxon>
        <taxon>Insecta</taxon>
        <taxon>Pterygota</taxon>
        <taxon>Neoptera</taxon>
        <taxon>Endopterygota</taxon>
        <taxon>Hymenoptera</taxon>
        <taxon>Apocrita</taxon>
        <taxon>Proctotrupomorpha</taxon>
        <taxon>Chalcidoidea</taxon>
        <taxon>Trichogrammatidae</taxon>
        <taxon>Trichogramma</taxon>
    </lineage>
</organism>
<dbReference type="Proteomes" id="UP001627154">
    <property type="component" value="Unassembled WGS sequence"/>
</dbReference>
<evidence type="ECO:0000256" key="1">
    <source>
        <dbReference type="SAM" id="MobiDB-lite"/>
    </source>
</evidence>
<sequence>MPARAPTGQRYKRQRRFDSVVQRRHPQATYPRQGLSTGHFEPRSFEFGRSASAAWTFPPQLTSKAKSDLSTQLSLRGRRDFQNNIRSW</sequence>
<comment type="caution">
    <text evidence="2">The sequence shown here is derived from an EMBL/GenBank/DDBJ whole genome shotgun (WGS) entry which is preliminary data.</text>
</comment>
<reference evidence="2 3" key="1">
    <citation type="journal article" date="2024" name="bioRxiv">
        <title>A reference genome for Trichogramma kaykai: A tiny desert-dwelling parasitoid wasp with competing sex-ratio distorters.</title>
        <authorList>
            <person name="Culotta J."/>
            <person name="Lindsey A.R."/>
        </authorList>
    </citation>
    <scope>NUCLEOTIDE SEQUENCE [LARGE SCALE GENOMIC DNA]</scope>
    <source>
        <strain evidence="2 3">KSX58</strain>
    </source>
</reference>
<dbReference type="EMBL" id="JBJJXI010000128">
    <property type="protein sequence ID" value="KAL3388749.1"/>
    <property type="molecule type" value="Genomic_DNA"/>
</dbReference>
<evidence type="ECO:0000313" key="3">
    <source>
        <dbReference type="Proteomes" id="UP001627154"/>
    </source>
</evidence>
<proteinExistence type="predicted"/>
<gene>
    <name evidence="2" type="ORF">TKK_016178</name>
</gene>
<keyword evidence="3" id="KW-1185">Reference proteome</keyword>
<dbReference type="AlphaFoldDB" id="A0ABD2W7R4"/>
<name>A0ABD2W7R4_9HYME</name>
<evidence type="ECO:0000313" key="2">
    <source>
        <dbReference type="EMBL" id="KAL3388749.1"/>
    </source>
</evidence>
<accession>A0ABD2W7R4</accession>
<protein>
    <submittedName>
        <fullName evidence="2">Uncharacterized protein</fullName>
    </submittedName>
</protein>